<gene>
    <name evidence="3" type="ORF">SAMN04488045_2315</name>
</gene>
<keyword evidence="4" id="KW-1185">Reference proteome</keyword>
<sequence length="319" mass="34586">MGQNAKGALLALLSFALYATHDVIVKELGVNYTPFQIVFFSVLFSFPLATVMLIRDPQPGTLRAAHPWWTLTRTAAVVVTGLSAFYAFTVLPLAQTYAILFASPLLITILSIPILGEKVRLRRWMAVIVGLGGVLIVLRPGTTELSLGHLAAMVASVGSALASIIVRKVGSAERAEVLVLYPMLANFVIMGAAMPFVYVPMPVEHLALLLGMALLGFTASIVIILAYRAGEAVIVAPMQYSQILWAIFFGTLLFNETPDLVTLLGAGVIIASGIYIVLREGQQNASENTPVLRSRSRFETGTQLRIGVLRRLLGWQRRP</sequence>
<dbReference type="GO" id="GO:0016020">
    <property type="term" value="C:membrane"/>
    <property type="evidence" value="ECO:0007669"/>
    <property type="project" value="InterPro"/>
</dbReference>
<dbReference type="SUPFAM" id="SSF103481">
    <property type="entry name" value="Multidrug resistance efflux transporter EmrE"/>
    <property type="match status" value="2"/>
</dbReference>
<evidence type="ECO:0000256" key="1">
    <source>
        <dbReference type="SAM" id="Phobius"/>
    </source>
</evidence>
<evidence type="ECO:0000259" key="2">
    <source>
        <dbReference type="Pfam" id="PF00892"/>
    </source>
</evidence>
<feature type="transmembrane region" description="Helical" evidence="1">
    <location>
        <begin position="260"/>
        <end position="278"/>
    </location>
</feature>
<feature type="transmembrane region" description="Helical" evidence="1">
    <location>
        <begin position="66"/>
        <end position="88"/>
    </location>
</feature>
<feature type="domain" description="EamA" evidence="2">
    <location>
        <begin position="147"/>
        <end position="276"/>
    </location>
</feature>
<dbReference type="InterPro" id="IPR000620">
    <property type="entry name" value="EamA_dom"/>
</dbReference>
<feature type="transmembrane region" description="Helical" evidence="1">
    <location>
        <begin position="32"/>
        <end position="54"/>
    </location>
</feature>
<feature type="transmembrane region" description="Helical" evidence="1">
    <location>
        <begin position="147"/>
        <end position="166"/>
    </location>
</feature>
<dbReference type="OrthoDB" id="7818056at2"/>
<dbReference type="InterPro" id="IPR037185">
    <property type="entry name" value="EmrE-like"/>
</dbReference>
<protein>
    <submittedName>
        <fullName evidence="3">S-adenosylmethionine uptake transporter</fullName>
    </submittedName>
</protein>
<proteinExistence type="predicted"/>
<organism evidence="3 4">
    <name type="scientific">Thalassococcus halodurans</name>
    <dbReference type="NCBI Taxonomy" id="373675"/>
    <lineage>
        <taxon>Bacteria</taxon>
        <taxon>Pseudomonadati</taxon>
        <taxon>Pseudomonadota</taxon>
        <taxon>Alphaproteobacteria</taxon>
        <taxon>Rhodobacterales</taxon>
        <taxon>Roseobacteraceae</taxon>
        <taxon>Thalassococcus</taxon>
    </lineage>
</organism>
<reference evidence="3 4" key="1">
    <citation type="submission" date="2016-10" db="EMBL/GenBank/DDBJ databases">
        <authorList>
            <person name="de Groot N.N."/>
        </authorList>
    </citation>
    <scope>NUCLEOTIDE SEQUENCE [LARGE SCALE GENOMIC DNA]</scope>
    <source>
        <strain evidence="3 4">DSM 26915</strain>
    </source>
</reference>
<dbReference type="EMBL" id="FNUZ01000003">
    <property type="protein sequence ID" value="SEG28876.1"/>
    <property type="molecule type" value="Genomic_DNA"/>
</dbReference>
<dbReference type="AlphaFoldDB" id="A0A1H5Z0A8"/>
<dbReference type="Pfam" id="PF00892">
    <property type="entry name" value="EamA"/>
    <property type="match status" value="2"/>
</dbReference>
<feature type="transmembrane region" description="Helical" evidence="1">
    <location>
        <begin position="94"/>
        <end position="112"/>
    </location>
</feature>
<feature type="transmembrane region" description="Helical" evidence="1">
    <location>
        <begin position="205"/>
        <end position="227"/>
    </location>
</feature>
<dbReference type="Gene3D" id="1.10.3730.20">
    <property type="match status" value="1"/>
</dbReference>
<dbReference type="RefSeq" id="WP_103910634.1">
    <property type="nucleotide sequence ID" value="NZ_FNUZ01000003.1"/>
</dbReference>
<name>A0A1H5Z0A8_9RHOB</name>
<feature type="transmembrane region" description="Helical" evidence="1">
    <location>
        <begin position="178"/>
        <end position="199"/>
    </location>
</feature>
<keyword evidence="1" id="KW-1133">Transmembrane helix</keyword>
<dbReference type="Proteomes" id="UP000236752">
    <property type="component" value="Unassembled WGS sequence"/>
</dbReference>
<feature type="transmembrane region" description="Helical" evidence="1">
    <location>
        <begin position="124"/>
        <end position="141"/>
    </location>
</feature>
<dbReference type="PANTHER" id="PTHR22911:SF135">
    <property type="entry name" value="BLR4310 PROTEIN"/>
    <property type="match status" value="1"/>
</dbReference>
<accession>A0A1H5Z0A8</accession>
<feature type="transmembrane region" description="Helical" evidence="1">
    <location>
        <begin position="234"/>
        <end position="254"/>
    </location>
</feature>
<dbReference type="PANTHER" id="PTHR22911">
    <property type="entry name" value="ACYL-MALONYL CONDENSING ENZYME-RELATED"/>
    <property type="match status" value="1"/>
</dbReference>
<feature type="domain" description="EamA" evidence="2">
    <location>
        <begin position="6"/>
        <end position="138"/>
    </location>
</feature>
<evidence type="ECO:0000313" key="4">
    <source>
        <dbReference type="Proteomes" id="UP000236752"/>
    </source>
</evidence>
<evidence type="ECO:0000313" key="3">
    <source>
        <dbReference type="EMBL" id="SEG28876.1"/>
    </source>
</evidence>
<keyword evidence="1" id="KW-0472">Membrane</keyword>
<keyword evidence="1" id="KW-0812">Transmembrane</keyword>